<comment type="cofactor">
    <cofactor evidence="1">
        <name>Mg(2+)</name>
        <dbReference type="ChEBI" id="CHEBI:18420"/>
    </cofactor>
</comment>
<dbReference type="Gene3D" id="3.90.79.10">
    <property type="entry name" value="Nucleoside Triphosphate Pyrophosphohydrolase"/>
    <property type="match status" value="1"/>
</dbReference>
<dbReference type="Proteomes" id="UP000186894">
    <property type="component" value="Unassembled WGS sequence"/>
</dbReference>
<dbReference type="EMBL" id="MKIM01000027">
    <property type="protein sequence ID" value="OLP44816.1"/>
    <property type="molecule type" value="Genomic_DNA"/>
</dbReference>
<dbReference type="SUPFAM" id="SSF55811">
    <property type="entry name" value="Nudix"/>
    <property type="match status" value="1"/>
</dbReference>
<protein>
    <submittedName>
        <fullName evidence="4">DNA mismatch repair protein MutT</fullName>
    </submittedName>
</protein>
<keyword evidence="5" id="KW-1185">Reference proteome</keyword>
<sequence>MSGKHRDDGKIGPFKKTIVRLLHVYFALSRGMTLGVRAACFDEQGRIFLVRHTYLPGWYMPGGGVERGETASQALEKELREEGHLLMTEAPILLQSYLNLSASRRDHVLFYRVAVRQTAPRLPDHEIAESGFFPLTALPDEVTPATRRRLDELQNGGPYADLW</sequence>
<name>A0A1Q8ZRZ9_9HYPH</name>
<evidence type="ECO:0000256" key="2">
    <source>
        <dbReference type="ARBA" id="ARBA00022801"/>
    </source>
</evidence>
<accession>A0A1Q8ZRZ9</accession>
<dbReference type="AlphaFoldDB" id="A0A1Q8ZRZ9"/>
<keyword evidence="2" id="KW-0378">Hydrolase</keyword>
<dbReference type="InterPro" id="IPR000086">
    <property type="entry name" value="NUDIX_hydrolase_dom"/>
</dbReference>
<dbReference type="RefSeq" id="WP_075640327.1">
    <property type="nucleotide sequence ID" value="NZ_MKIM01000027.1"/>
</dbReference>
<dbReference type="CDD" id="cd04680">
    <property type="entry name" value="NUDIX_Hydrolase"/>
    <property type="match status" value="1"/>
</dbReference>
<gene>
    <name evidence="4" type="ORF">BJF95_07350</name>
</gene>
<proteinExistence type="predicted"/>
<evidence type="ECO:0000313" key="4">
    <source>
        <dbReference type="EMBL" id="OLP44816.1"/>
    </source>
</evidence>
<dbReference type="PANTHER" id="PTHR43046">
    <property type="entry name" value="GDP-MANNOSE MANNOSYL HYDROLASE"/>
    <property type="match status" value="1"/>
</dbReference>
<dbReference type="InterPro" id="IPR015797">
    <property type="entry name" value="NUDIX_hydrolase-like_dom_sf"/>
</dbReference>
<dbReference type="STRING" id="1867956.BJF95_07350"/>
<reference evidence="4 5" key="1">
    <citation type="submission" date="2016-09" db="EMBL/GenBank/DDBJ databases">
        <title>Rhizobium oryziradicis sp. nov., isolated from the root of rice.</title>
        <authorList>
            <person name="Zhao J."/>
            <person name="Zhang X."/>
        </authorList>
    </citation>
    <scope>NUCLEOTIDE SEQUENCE [LARGE SCALE GENOMIC DNA]</scope>
    <source>
        <strain evidence="4 5">N19</strain>
    </source>
</reference>
<evidence type="ECO:0000256" key="1">
    <source>
        <dbReference type="ARBA" id="ARBA00001946"/>
    </source>
</evidence>
<comment type="caution">
    <text evidence="4">The sequence shown here is derived from an EMBL/GenBank/DDBJ whole genome shotgun (WGS) entry which is preliminary data.</text>
</comment>
<dbReference type="Pfam" id="PF00293">
    <property type="entry name" value="NUDIX"/>
    <property type="match status" value="1"/>
</dbReference>
<evidence type="ECO:0000313" key="5">
    <source>
        <dbReference type="Proteomes" id="UP000186894"/>
    </source>
</evidence>
<dbReference type="GO" id="GO:0016787">
    <property type="term" value="F:hydrolase activity"/>
    <property type="evidence" value="ECO:0007669"/>
    <property type="project" value="UniProtKB-KW"/>
</dbReference>
<feature type="domain" description="Nudix hydrolase" evidence="3">
    <location>
        <begin position="31"/>
        <end position="155"/>
    </location>
</feature>
<dbReference type="PROSITE" id="PS51462">
    <property type="entry name" value="NUDIX"/>
    <property type="match status" value="1"/>
</dbReference>
<organism evidence="4 5">
    <name type="scientific">Rhizobium oryziradicis</name>
    <dbReference type="NCBI Taxonomy" id="1867956"/>
    <lineage>
        <taxon>Bacteria</taxon>
        <taxon>Pseudomonadati</taxon>
        <taxon>Pseudomonadota</taxon>
        <taxon>Alphaproteobacteria</taxon>
        <taxon>Hyphomicrobiales</taxon>
        <taxon>Rhizobiaceae</taxon>
        <taxon>Rhizobium/Agrobacterium group</taxon>
        <taxon>Rhizobium</taxon>
    </lineage>
</organism>
<evidence type="ECO:0000259" key="3">
    <source>
        <dbReference type="PROSITE" id="PS51462"/>
    </source>
</evidence>
<dbReference type="PANTHER" id="PTHR43046:SF14">
    <property type="entry name" value="MUTT_NUDIX FAMILY PROTEIN"/>
    <property type="match status" value="1"/>
</dbReference>